<evidence type="ECO:0000256" key="2">
    <source>
        <dbReference type="SAM" id="MobiDB-lite"/>
    </source>
</evidence>
<protein>
    <submittedName>
        <fullName evidence="6">Uncharacterized protein LOC115742673 isoform X1</fullName>
    </submittedName>
</protein>
<feature type="domain" description="SLH" evidence="4">
    <location>
        <begin position="591"/>
        <end position="659"/>
    </location>
</feature>
<feature type="coiled-coil region" evidence="1">
    <location>
        <begin position="693"/>
        <end position="822"/>
    </location>
</feature>
<sequence length="965" mass="104728">MSSATATSSSPSSLQLRLALCRGGSREPSRAFLVKARVRKLGRLFPRLSIGQSESPRDLGSWTGSDNGADALSGWSGSDDAQGSLDSRRKKWFGGIVGAGVILAAGITFAAIFAGKRSTLGLKPEMVPLTTQQEALLAPDDQHVELESNKKEGTHARHENVNLSGVSGMSDDSLSLQEHNDSVSGNKTEDDTDDGIQTGAYTGTENANSSSKEDDPQDESPVSDNSIAPETSLGVGVLLEDDAVAAPANIEARGSLNDAAPESAFRQKGDLINNNSTGESLTNFTADYKEDEPSKTSSSSVLYESTKLYHTQSESMKLNDSIGSHVDTSLEPKAVPNHELLKLVPISAEENHDADKAPQVSFEGINSALEEHDLNERVSSATETGASSVYAFAIGQEKDGQGATDESATDFATSNSRDTLSYAGIPAPSFVSEALQVSPGKTLVPPTVDQVQGQALAALQALKVIEVDVQAGDICTRREYARWLVSASSALSRDTISKVYPAMYIENVTELAFDDITPEDPDFVSIQGLAEAGLISSKLSRRDMMSSPNETEEPLYFFPEIPLSRQDLVSWKMALEKKQLPEANKEGLRRVSGFIDIDKINPDAYPALVADLSAGEQGIIALAFGYTKLFQPDKPVTKAQAAIALTTGEAADTVSEELARIEAEAMAENAVAAHSALVAQVEKDINASFEKVLSAEREKIHAVEKKAEEARLELEKLRAKRGEDSILLMKERAAVESEMVVLSRLRREVEEQLESLMSNKIQVSYEKGKIEKLRLEAEKENQEIARLQYDLEVERKALAMARAWAEDEAKRAREHARVLEEARYRWERQGIKVVVDSDLQEETSAGLTWINAGKELSVDETVNRAETLVDKLKDMAAKVGDKSRDLINKIVQIILVFVSNLKRWSSNAMGTAGELRCVAVTKVGISAEELQQSIVNMSLDLKEGAKRFAGDCKEGVEKLTQKFKT</sequence>
<dbReference type="KEGG" id="rarg:115742673"/>
<feature type="compositionally biased region" description="Basic and acidic residues" evidence="2">
    <location>
        <begin position="148"/>
        <end position="160"/>
    </location>
</feature>
<name>A0A8B8PDU6_9MYRT</name>
<keyword evidence="3" id="KW-0812">Transmembrane</keyword>
<keyword evidence="1" id="KW-0175">Coiled coil</keyword>
<feature type="compositionally biased region" description="Polar residues" evidence="2">
    <location>
        <begin position="199"/>
        <end position="210"/>
    </location>
</feature>
<dbReference type="Proteomes" id="UP000827889">
    <property type="component" value="Chromosome 10"/>
</dbReference>
<keyword evidence="5" id="KW-1185">Reference proteome</keyword>
<dbReference type="InterPro" id="IPR001119">
    <property type="entry name" value="SLH_dom"/>
</dbReference>
<reference evidence="6" key="1">
    <citation type="submission" date="2025-08" db="UniProtKB">
        <authorList>
            <consortium name="RefSeq"/>
        </authorList>
    </citation>
    <scope>IDENTIFICATION</scope>
    <source>
        <tissue evidence="6">Leaf</tissue>
    </source>
</reference>
<keyword evidence="3" id="KW-1133">Transmembrane helix</keyword>
<gene>
    <name evidence="6" type="primary">LOC115742673</name>
</gene>
<accession>A0A8B8PDU6</accession>
<dbReference type="PROSITE" id="PS51272">
    <property type="entry name" value="SLH"/>
    <property type="match status" value="1"/>
</dbReference>
<feature type="compositionally biased region" description="Polar residues" evidence="2">
    <location>
        <begin position="161"/>
        <end position="186"/>
    </location>
</feature>
<dbReference type="GeneID" id="115742673"/>
<evidence type="ECO:0000313" key="6">
    <source>
        <dbReference type="RefSeq" id="XP_030532961.1"/>
    </source>
</evidence>
<dbReference type="OrthoDB" id="2020668at2759"/>
<dbReference type="PANTHER" id="PTHR33740">
    <property type="entry name" value="GPI-ANCHORED ADHESIN-LIKE PROTEIN"/>
    <property type="match status" value="1"/>
</dbReference>
<feature type="transmembrane region" description="Helical" evidence="3">
    <location>
        <begin position="92"/>
        <end position="114"/>
    </location>
</feature>
<proteinExistence type="predicted"/>
<dbReference type="RefSeq" id="XP_030532961.1">
    <property type="nucleotide sequence ID" value="XM_030677101.2"/>
</dbReference>
<dbReference type="AlphaFoldDB" id="A0A8B8PDU6"/>
<feature type="compositionally biased region" description="Polar residues" evidence="2">
    <location>
        <begin position="220"/>
        <end position="229"/>
    </location>
</feature>
<feature type="region of interest" description="Disordered" evidence="2">
    <location>
        <begin position="53"/>
        <end position="81"/>
    </location>
</feature>
<evidence type="ECO:0000259" key="4">
    <source>
        <dbReference type="PROSITE" id="PS51272"/>
    </source>
</evidence>
<feature type="region of interest" description="Disordered" evidence="2">
    <location>
        <begin position="148"/>
        <end position="229"/>
    </location>
</feature>
<keyword evidence="3" id="KW-0472">Membrane</keyword>
<evidence type="ECO:0000313" key="5">
    <source>
        <dbReference type="Proteomes" id="UP000827889"/>
    </source>
</evidence>
<evidence type="ECO:0000256" key="3">
    <source>
        <dbReference type="SAM" id="Phobius"/>
    </source>
</evidence>
<dbReference type="PANTHER" id="PTHR33740:SF3">
    <property type="entry name" value="GPI-ANCHORED ADHESIN-LIKE PROTEIN"/>
    <property type="match status" value="1"/>
</dbReference>
<organism evidence="5 6">
    <name type="scientific">Rhodamnia argentea</name>
    <dbReference type="NCBI Taxonomy" id="178133"/>
    <lineage>
        <taxon>Eukaryota</taxon>
        <taxon>Viridiplantae</taxon>
        <taxon>Streptophyta</taxon>
        <taxon>Embryophyta</taxon>
        <taxon>Tracheophyta</taxon>
        <taxon>Spermatophyta</taxon>
        <taxon>Magnoliopsida</taxon>
        <taxon>eudicotyledons</taxon>
        <taxon>Gunneridae</taxon>
        <taxon>Pentapetalae</taxon>
        <taxon>rosids</taxon>
        <taxon>malvids</taxon>
        <taxon>Myrtales</taxon>
        <taxon>Myrtaceae</taxon>
        <taxon>Myrtoideae</taxon>
        <taxon>Myrteae</taxon>
        <taxon>Australasian group</taxon>
        <taxon>Rhodamnia</taxon>
    </lineage>
</organism>
<evidence type="ECO:0000256" key="1">
    <source>
        <dbReference type="SAM" id="Coils"/>
    </source>
</evidence>